<accession>A0AAX1WZ11</accession>
<dbReference type="PANTHER" id="PTHR43861">
    <property type="entry name" value="TRANS-ACONITATE 2-METHYLTRANSFERASE-RELATED"/>
    <property type="match status" value="1"/>
</dbReference>
<dbReference type="AlphaFoldDB" id="A0AAX1WZ11"/>
<dbReference type="PROSITE" id="PS01131">
    <property type="entry name" value="RRNA_A_DIMETH"/>
    <property type="match status" value="1"/>
</dbReference>
<reference evidence="2 3" key="1">
    <citation type="submission" date="2018-11" db="EMBL/GenBank/DDBJ databases">
        <title>Genomic Encyclopedia of Type Strains, Phase IV (KMG-IV): sequencing the most valuable type-strain genomes for metagenomic binning, comparative biology and taxonomic classification.</title>
        <authorList>
            <person name="Goeker M."/>
        </authorList>
    </citation>
    <scope>NUCLEOTIDE SEQUENCE [LARGE SCALE GENOMIC DNA]</scope>
    <source>
        <strain evidence="2 3">DSM 15985</strain>
    </source>
</reference>
<evidence type="ECO:0000256" key="1">
    <source>
        <dbReference type="ARBA" id="ARBA00022691"/>
    </source>
</evidence>
<keyword evidence="1" id="KW-0949">S-adenosyl-L-methionine</keyword>
<protein>
    <submittedName>
        <fullName evidence="2">Methyltransferase family protein</fullName>
    </submittedName>
</protein>
<dbReference type="EMBL" id="RJVL01000001">
    <property type="protein sequence ID" value="ROR50658.1"/>
    <property type="molecule type" value="Genomic_DNA"/>
</dbReference>
<dbReference type="Gene3D" id="3.40.50.150">
    <property type="entry name" value="Vaccinia Virus protein VP39"/>
    <property type="match status" value="1"/>
</dbReference>
<dbReference type="Proteomes" id="UP000271868">
    <property type="component" value="Unassembled WGS sequence"/>
</dbReference>
<dbReference type="GO" id="GO:0000179">
    <property type="term" value="F:rRNA (adenine-N6,N6-)-dimethyltransferase activity"/>
    <property type="evidence" value="ECO:0007669"/>
    <property type="project" value="InterPro"/>
</dbReference>
<dbReference type="InterPro" id="IPR020596">
    <property type="entry name" value="rRNA_Ade_Mease_Trfase_CS"/>
</dbReference>
<keyword evidence="3" id="KW-1185">Reference proteome</keyword>
<gene>
    <name evidence="2" type="ORF">EDC60_0412</name>
</gene>
<evidence type="ECO:0000313" key="2">
    <source>
        <dbReference type="EMBL" id="ROR50658.1"/>
    </source>
</evidence>
<dbReference type="Pfam" id="PF13489">
    <property type="entry name" value="Methyltransf_23"/>
    <property type="match status" value="1"/>
</dbReference>
<proteinExistence type="predicted"/>
<dbReference type="SUPFAM" id="SSF53335">
    <property type="entry name" value="S-adenosyl-L-methionine-dependent methyltransferases"/>
    <property type="match status" value="1"/>
</dbReference>
<comment type="caution">
    <text evidence="2">The sequence shown here is derived from an EMBL/GenBank/DDBJ whole genome shotgun (WGS) entry which is preliminary data.</text>
</comment>
<organism evidence="2 3">
    <name type="scientific">Diaphorobacter nitroreducens</name>
    <dbReference type="NCBI Taxonomy" id="164759"/>
    <lineage>
        <taxon>Bacteria</taxon>
        <taxon>Pseudomonadati</taxon>
        <taxon>Pseudomonadota</taxon>
        <taxon>Betaproteobacteria</taxon>
        <taxon>Burkholderiales</taxon>
        <taxon>Comamonadaceae</taxon>
        <taxon>Diaphorobacter</taxon>
    </lineage>
</organism>
<evidence type="ECO:0000313" key="3">
    <source>
        <dbReference type="Proteomes" id="UP000271868"/>
    </source>
</evidence>
<keyword evidence="2" id="KW-0808">Transferase</keyword>
<dbReference type="InterPro" id="IPR029063">
    <property type="entry name" value="SAM-dependent_MTases_sf"/>
</dbReference>
<name>A0AAX1WZ11_9BURK</name>
<sequence>MRRKKHNYEYSVDTASASAPANVVRLVGVNKRVLEVGCGPGSITKVLFEQNRCRVTGVEIDADAIDRVRPYCDQVIRADLNSSNWPELINALEKFEVVVAADVLEHLYDPWSNLKKIASFIAPDGYAVISLPHAGHASVISCLLNGDFQYRDWGLLDRTHIRFFCLKNIEDLFSAAGLKIVDVRYVIATPEATEFANSWSRLSNDQKAAINKAPHSNVYQVVIKAVALESEGDVVPLIPPSSQFSVNMPSLRFRLGAWMGPVWRARIHKLIHFFGIRI</sequence>
<dbReference type="CDD" id="cd02440">
    <property type="entry name" value="AdoMet_MTases"/>
    <property type="match status" value="1"/>
</dbReference>
<keyword evidence="2" id="KW-0489">Methyltransferase</keyword>